<dbReference type="SUPFAM" id="SSF54593">
    <property type="entry name" value="Glyoxalase/Bleomycin resistance protein/Dihydroxybiphenyl dioxygenase"/>
    <property type="match status" value="1"/>
</dbReference>
<feature type="domain" description="VOC" evidence="1">
    <location>
        <begin position="4"/>
        <end position="112"/>
    </location>
</feature>
<keyword evidence="3" id="KW-1185">Reference proteome</keyword>
<sequence length="114" mass="13183">MLERIDTVCMKVNNVQRASDWYEEHLGFEVVFRGEGYRILHVGDKGVPLTIEEGEGANKEGNYPIFYSNDIKETYETLKGKGVQLGRLHDDGVNTFFDFFDADSNRLQVCHYRE</sequence>
<dbReference type="PANTHER" id="PTHR36437:SF2">
    <property type="entry name" value="GLYOXALASE_BLEOMYCIN RESISTANCE PROTEIN_DIOXYGENASE"/>
    <property type="match status" value="1"/>
</dbReference>
<proteinExistence type="predicted"/>
<gene>
    <name evidence="2" type="ORF">ACFFGV_05550</name>
</gene>
<organism evidence="2 3">
    <name type="scientific">Pontibacillus salicampi</name>
    <dbReference type="NCBI Taxonomy" id="1449801"/>
    <lineage>
        <taxon>Bacteria</taxon>
        <taxon>Bacillati</taxon>
        <taxon>Bacillota</taxon>
        <taxon>Bacilli</taxon>
        <taxon>Bacillales</taxon>
        <taxon>Bacillaceae</taxon>
        <taxon>Pontibacillus</taxon>
    </lineage>
</organism>
<dbReference type="Gene3D" id="3.10.180.10">
    <property type="entry name" value="2,3-Dihydroxybiphenyl 1,2-Dioxygenase, domain 1"/>
    <property type="match status" value="1"/>
</dbReference>
<dbReference type="EMBL" id="JBHLTP010000003">
    <property type="protein sequence ID" value="MFC0523059.1"/>
    <property type="molecule type" value="Genomic_DNA"/>
</dbReference>
<comment type="caution">
    <text evidence="2">The sequence shown here is derived from an EMBL/GenBank/DDBJ whole genome shotgun (WGS) entry which is preliminary data.</text>
</comment>
<reference evidence="2 3" key="1">
    <citation type="submission" date="2024-09" db="EMBL/GenBank/DDBJ databases">
        <authorList>
            <person name="Sun Q."/>
            <person name="Mori K."/>
        </authorList>
    </citation>
    <scope>NUCLEOTIDE SEQUENCE [LARGE SCALE GENOMIC DNA]</scope>
    <source>
        <strain evidence="2 3">NCAIM B.02529</strain>
    </source>
</reference>
<dbReference type="Proteomes" id="UP001589836">
    <property type="component" value="Unassembled WGS sequence"/>
</dbReference>
<dbReference type="InterPro" id="IPR029068">
    <property type="entry name" value="Glyas_Bleomycin-R_OHBP_Dase"/>
</dbReference>
<protein>
    <submittedName>
        <fullName evidence="2">VOC family protein</fullName>
    </submittedName>
</protein>
<dbReference type="InterPro" id="IPR037523">
    <property type="entry name" value="VOC_core"/>
</dbReference>
<dbReference type="InterPro" id="IPR004360">
    <property type="entry name" value="Glyas_Fos-R_dOase_dom"/>
</dbReference>
<evidence type="ECO:0000313" key="3">
    <source>
        <dbReference type="Proteomes" id="UP001589836"/>
    </source>
</evidence>
<evidence type="ECO:0000313" key="2">
    <source>
        <dbReference type="EMBL" id="MFC0523059.1"/>
    </source>
</evidence>
<evidence type="ECO:0000259" key="1">
    <source>
        <dbReference type="PROSITE" id="PS51819"/>
    </source>
</evidence>
<dbReference type="Pfam" id="PF00903">
    <property type="entry name" value="Glyoxalase"/>
    <property type="match status" value="1"/>
</dbReference>
<name>A0ABV6LKZ2_9BACI</name>
<dbReference type="PANTHER" id="PTHR36437">
    <property type="entry name" value="GLYOXALASE/BLEOMYCIN RESISTANCE PROTEIN/DIOXYGENASE"/>
    <property type="match status" value="1"/>
</dbReference>
<dbReference type="PROSITE" id="PS51819">
    <property type="entry name" value="VOC"/>
    <property type="match status" value="1"/>
</dbReference>
<accession>A0ABV6LKZ2</accession>
<dbReference type="RefSeq" id="WP_377345593.1">
    <property type="nucleotide sequence ID" value="NZ_JBHLTP010000003.1"/>
</dbReference>